<keyword evidence="2" id="KW-0805">Transcription regulation</keyword>
<evidence type="ECO:0000313" key="6">
    <source>
        <dbReference type="Proteomes" id="UP001594288"/>
    </source>
</evidence>
<protein>
    <submittedName>
        <fullName evidence="5">Transcription termination/antitermination NusG family protein</fullName>
    </submittedName>
</protein>
<keyword evidence="3" id="KW-0804">Transcription</keyword>
<proteinExistence type="predicted"/>
<dbReference type="SUPFAM" id="SSF82679">
    <property type="entry name" value="N-utilization substance G protein NusG, N-terminal domain"/>
    <property type="match status" value="1"/>
</dbReference>
<evidence type="ECO:0000256" key="2">
    <source>
        <dbReference type="ARBA" id="ARBA00023015"/>
    </source>
</evidence>
<evidence type="ECO:0000313" key="5">
    <source>
        <dbReference type="EMBL" id="MFC1800096.1"/>
    </source>
</evidence>
<dbReference type="InterPro" id="IPR047050">
    <property type="entry name" value="NGN"/>
</dbReference>
<dbReference type="InterPro" id="IPR036735">
    <property type="entry name" value="NGN_dom_sf"/>
</dbReference>
<keyword evidence="6" id="KW-1185">Reference proteome</keyword>
<evidence type="ECO:0000256" key="1">
    <source>
        <dbReference type="ARBA" id="ARBA00022814"/>
    </source>
</evidence>
<comment type="caution">
    <text evidence="5">The sequence shown here is derived from an EMBL/GenBank/DDBJ whole genome shotgun (WGS) entry which is preliminary data.</text>
</comment>
<evidence type="ECO:0000256" key="3">
    <source>
        <dbReference type="ARBA" id="ARBA00023163"/>
    </source>
</evidence>
<reference evidence="5 6" key="1">
    <citation type="submission" date="2024-09" db="EMBL/GenBank/DDBJ databases">
        <authorList>
            <person name="D'Angelo T."/>
        </authorList>
    </citation>
    <scope>NUCLEOTIDE SEQUENCE [LARGE SCALE GENOMIC DNA]</scope>
    <source>
        <strain evidence="5">SAG AM-311-F02</strain>
    </source>
</reference>
<dbReference type="PANTHER" id="PTHR30265">
    <property type="entry name" value="RHO-INTERACTING TRANSCRIPTION TERMINATION FACTOR NUSG"/>
    <property type="match status" value="1"/>
</dbReference>
<gene>
    <name evidence="5" type="ORF">ACFL2Z_04210</name>
</gene>
<keyword evidence="1" id="KW-0889">Transcription antitermination</keyword>
<sequence>MAHKWYVVHTYSGHENKVKNALEKTVTLQGLDEAVSRIIIPTENVTEMRNGKRTITTRKFFPSYILVEMDLTDDTLHIINNTPGVSRMVGVGGRP</sequence>
<accession>A0ABV6YPU6</accession>
<dbReference type="CDD" id="cd09891">
    <property type="entry name" value="NGN_Bact_1"/>
    <property type="match status" value="1"/>
</dbReference>
<name>A0ABV6YPU6_UNCEI</name>
<dbReference type="SMART" id="SM00738">
    <property type="entry name" value="NGN"/>
    <property type="match status" value="1"/>
</dbReference>
<dbReference type="Gene3D" id="3.30.70.940">
    <property type="entry name" value="NusG, N-terminal domain"/>
    <property type="match status" value="1"/>
</dbReference>
<dbReference type="EMBL" id="JBHPEI010000066">
    <property type="protein sequence ID" value="MFC1800096.1"/>
    <property type="molecule type" value="Genomic_DNA"/>
</dbReference>
<feature type="non-terminal residue" evidence="5">
    <location>
        <position position="95"/>
    </location>
</feature>
<organism evidence="5 6">
    <name type="scientific">Eiseniibacteriota bacterium</name>
    <dbReference type="NCBI Taxonomy" id="2212470"/>
    <lineage>
        <taxon>Bacteria</taxon>
        <taxon>Candidatus Eiseniibacteriota</taxon>
    </lineage>
</organism>
<evidence type="ECO:0000259" key="4">
    <source>
        <dbReference type="SMART" id="SM00738"/>
    </source>
</evidence>
<dbReference type="PANTHER" id="PTHR30265:SF2">
    <property type="entry name" value="TRANSCRIPTION TERMINATION_ANTITERMINATION PROTEIN NUSG"/>
    <property type="match status" value="1"/>
</dbReference>
<dbReference type="InterPro" id="IPR006645">
    <property type="entry name" value="NGN-like_dom"/>
</dbReference>
<feature type="domain" description="NusG-like N-terminal" evidence="4">
    <location>
        <begin position="2"/>
        <end position="95"/>
    </location>
</feature>
<dbReference type="Pfam" id="PF02357">
    <property type="entry name" value="NusG"/>
    <property type="match status" value="1"/>
</dbReference>
<dbReference type="InterPro" id="IPR043425">
    <property type="entry name" value="NusG-like"/>
</dbReference>
<dbReference type="Proteomes" id="UP001594288">
    <property type="component" value="Unassembled WGS sequence"/>
</dbReference>